<keyword evidence="4" id="KW-0175">Coiled coil</keyword>
<protein>
    <recommendedName>
        <fullName evidence="6">Translation initiation factor 3 N-terminal domain-containing protein</fullName>
    </recommendedName>
</protein>
<dbReference type="Gene3D" id="3.10.20.80">
    <property type="entry name" value="Translation initiation factor 3 (IF-3), N-terminal domain"/>
    <property type="match status" value="1"/>
</dbReference>
<dbReference type="EMBL" id="JAAQHG020000003">
    <property type="protein sequence ID" value="KAL1590261.1"/>
    <property type="molecule type" value="Genomic_DNA"/>
</dbReference>
<evidence type="ECO:0000259" key="6">
    <source>
        <dbReference type="Pfam" id="PF05198"/>
    </source>
</evidence>
<keyword evidence="2" id="KW-0396">Initiation factor</keyword>
<evidence type="ECO:0000313" key="7">
    <source>
        <dbReference type="EMBL" id="KAL1590261.1"/>
    </source>
</evidence>
<sequence length="284" mass="31231">MVSKHISHTASPYKALYNVFVQPALSTSRTARPQWLNRNLAATPKQHLSPQTRSFSSSPSKFFVKRKNANKAPQKREQKWNEEIKGKWIILVNPETNRLEEPTPRWGVLQNLDQKTHRLVQVVPDDPADPNSIPVCKIVDKKESYEADKRRKAVQKENKQAAQKENSVKTLELNWAIDGNDLGHRLDKVKEFLAEGRRVEIVLASKKRGRKASPAECQDVLAKIRSVAQSVKGAKEKSFEGKPGGFATLTFHGKVSAAAAAPAPAAPTEPAEPAAAAAAAAAAQ</sequence>
<comment type="similarity">
    <text evidence="1">Belongs to the IF-3 family.</text>
</comment>
<dbReference type="PANTHER" id="PTHR10938">
    <property type="entry name" value="TRANSLATION INITIATION FACTOR IF-3"/>
    <property type="match status" value="1"/>
</dbReference>
<dbReference type="GO" id="GO:0005739">
    <property type="term" value="C:mitochondrion"/>
    <property type="evidence" value="ECO:0007669"/>
    <property type="project" value="TreeGrafter"/>
</dbReference>
<evidence type="ECO:0000256" key="2">
    <source>
        <dbReference type="ARBA" id="ARBA00022540"/>
    </source>
</evidence>
<proteinExistence type="inferred from homology"/>
<name>A0AB34L276_9PEZI</name>
<evidence type="ECO:0000256" key="4">
    <source>
        <dbReference type="SAM" id="Coils"/>
    </source>
</evidence>
<feature type="coiled-coil region" evidence="4">
    <location>
        <begin position="145"/>
        <end position="174"/>
    </location>
</feature>
<dbReference type="GO" id="GO:0032790">
    <property type="term" value="P:ribosome disassembly"/>
    <property type="evidence" value="ECO:0007669"/>
    <property type="project" value="TreeGrafter"/>
</dbReference>
<keyword evidence="3" id="KW-0648">Protein biosynthesis</keyword>
<dbReference type="InterPro" id="IPR019814">
    <property type="entry name" value="Translation_initiation_fac_3_N"/>
</dbReference>
<dbReference type="GO" id="GO:0003743">
    <property type="term" value="F:translation initiation factor activity"/>
    <property type="evidence" value="ECO:0007669"/>
    <property type="project" value="UniProtKB-KW"/>
</dbReference>
<keyword evidence="8" id="KW-1185">Reference proteome</keyword>
<dbReference type="InterPro" id="IPR036788">
    <property type="entry name" value="T_IF-3_C_sf"/>
</dbReference>
<accession>A0AB34L276</accession>
<dbReference type="PANTHER" id="PTHR10938:SF0">
    <property type="entry name" value="TRANSLATION INITIATION FACTOR IF-3, MITOCHONDRIAL"/>
    <property type="match status" value="1"/>
</dbReference>
<dbReference type="Proteomes" id="UP000803884">
    <property type="component" value="Unassembled WGS sequence"/>
</dbReference>
<feature type="domain" description="Translation initiation factor 3 N-terminal" evidence="6">
    <location>
        <begin position="81"/>
        <end position="152"/>
    </location>
</feature>
<dbReference type="GO" id="GO:0043022">
    <property type="term" value="F:ribosome binding"/>
    <property type="evidence" value="ECO:0007669"/>
    <property type="project" value="TreeGrafter"/>
</dbReference>
<dbReference type="AlphaFoldDB" id="A0AB34L276"/>
<comment type="caution">
    <text evidence="7">The sequence shown here is derived from an EMBL/GenBank/DDBJ whole genome shotgun (WGS) entry which is preliminary data.</text>
</comment>
<dbReference type="InterPro" id="IPR036787">
    <property type="entry name" value="T_IF-3_N_sf"/>
</dbReference>
<evidence type="ECO:0000256" key="3">
    <source>
        <dbReference type="ARBA" id="ARBA00022917"/>
    </source>
</evidence>
<evidence type="ECO:0000256" key="1">
    <source>
        <dbReference type="ARBA" id="ARBA00005439"/>
    </source>
</evidence>
<evidence type="ECO:0000256" key="5">
    <source>
        <dbReference type="SAM" id="MobiDB-lite"/>
    </source>
</evidence>
<dbReference type="GO" id="GO:0070124">
    <property type="term" value="P:mitochondrial translational initiation"/>
    <property type="evidence" value="ECO:0007669"/>
    <property type="project" value="TreeGrafter"/>
</dbReference>
<feature type="region of interest" description="Disordered" evidence="5">
    <location>
        <begin position="257"/>
        <end position="284"/>
    </location>
</feature>
<gene>
    <name evidence="7" type="ORF">WHR41_01061</name>
</gene>
<dbReference type="InterPro" id="IPR001288">
    <property type="entry name" value="Translation_initiation_fac_3"/>
</dbReference>
<dbReference type="SUPFAM" id="SSF55200">
    <property type="entry name" value="Translation initiation factor IF3, C-terminal domain"/>
    <property type="match status" value="1"/>
</dbReference>
<dbReference type="GeneID" id="96002505"/>
<dbReference type="Pfam" id="PF05198">
    <property type="entry name" value="IF3_N"/>
    <property type="match status" value="1"/>
</dbReference>
<reference evidence="7 8" key="1">
    <citation type="journal article" date="2020" name="Microbiol. Resour. Announc.">
        <title>Draft Genome Sequence of a Cladosporium Species Isolated from the Mesophotic Ascidian Didemnum maculosum.</title>
        <authorList>
            <person name="Gioti A."/>
            <person name="Siaperas R."/>
            <person name="Nikolaivits E."/>
            <person name="Le Goff G."/>
            <person name="Ouazzani J."/>
            <person name="Kotoulas G."/>
            <person name="Topakas E."/>
        </authorList>
    </citation>
    <scope>NUCLEOTIDE SEQUENCE [LARGE SCALE GENOMIC DNA]</scope>
    <source>
        <strain evidence="7 8">TM138-S3</strain>
    </source>
</reference>
<evidence type="ECO:0000313" key="8">
    <source>
        <dbReference type="Proteomes" id="UP000803884"/>
    </source>
</evidence>
<dbReference type="Gene3D" id="3.30.110.10">
    <property type="entry name" value="Translation initiation factor 3 (IF-3), C-terminal domain"/>
    <property type="match status" value="1"/>
</dbReference>
<dbReference type="RefSeq" id="XP_069233366.1">
    <property type="nucleotide sequence ID" value="XM_069369667.1"/>
</dbReference>
<organism evidence="7 8">
    <name type="scientific">Cladosporium halotolerans</name>
    <dbReference type="NCBI Taxonomy" id="1052096"/>
    <lineage>
        <taxon>Eukaryota</taxon>
        <taxon>Fungi</taxon>
        <taxon>Dikarya</taxon>
        <taxon>Ascomycota</taxon>
        <taxon>Pezizomycotina</taxon>
        <taxon>Dothideomycetes</taxon>
        <taxon>Dothideomycetidae</taxon>
        <taxon>Cladosporiales</taxon>
        <taxon>Cladosporiaceae</taxon>
        <taxon>Cladosporium</taxon>
    </lineage>
</organism>
<feature type="region of interest" description="Disordered" evidence="5">
    <location>
        <begin position="44"/>
        <end position="76"/>
    </location>
</feature>